<organism evidence="2 3">
    <name type="scientific">Clonostachys rhizophaga</name>
    <dbReference type="NCBI Taxonomy" id="160324"/>
    <lineage>
        <taxon>Eukaryota</taxon>
        <taxon>Fungi</taxon>
        <taxon>Dikarya</taxon>
        <taxon>Ascomycota</taxon>
        <taxon>Pezizomycotina</taxon>
        <taxon>Sordariomycetes</taxon>
        <taxon>Hypocreomycetidae</taxon>
        <taxon>Hypocreales</taxon>
        <taxon>Bionectriaceae</taxon>
        <taxon>Clonostachys</taxon>
    </lineage>
</organism>
<gene>
    <name evidence="2" type="ORF">CRHIZ90672A_00000225</name>
</gene>
<feature type="chain" id="PRO_5040478111" evidence="1">
    <location>
        <begin position="25"/>
        <end position="120"/>
    </location>
</feature>
<reference evidence="2" key="1">
    <citation type="submission" date="2021-10" db="EMBL/GenBank/DDBJ databases">
        <authorList>
            <person name="Piombo E."/>
        </authorList>
    </citation>
    <scope>NUCLEOTIDE SEQUENCE</scope>
</reference>
<dbReference type="Proteomes" id="UP000696573">
    <property type="component" value="Unassembled WGS sequence"/>
</dbReference>
<evidence type="ECO:0000256" key="1">
    <source>
        <dbReference type="SAM" id="SignalP"/>
    </source>
</evidence>
<keyword evidence="1" id="KW-0732">Signal</keyword>
<protein>
    <submittedName>
        <fullName evidence="2">Uncharacterized protein</fullName>
    </submittedName>
</protein>
<comment type="caution">
    <text evidence="2">The sequence shown here is derived from an EMBL/GenBank/DDBJ whole genome shotgun (WGS) entry which is preliminary data.</text>
</comment>
<dbReference type="EMBL" id="CABFNQ020000694">
    <property type="protein sequence ID" value="CAH0023815.1"/>
    <property type="molecule type" value="Genomic_DNA"/>
</dbReference>
<keyword evidence="3" id="KW-1185">Reference proteome</keyword>
<sequence length="120" mass="12600">MDKFRKSRAAVAIVSLLLTAQVLAIVTVGSSKTKTKTRPRQKCRSTHDNIAYLTGSSWGILSAGTFGMSTFLGAIYSVDNWMGAGAADGVNDCIITGAIGVVDGSGREQESSTVWTVGRV</sequence>
<proteinExistence type="predicted"/>
<feature type="signal peptide" evidence="1">
    <location>
        <begin position="1"/>
        <end position="24"/>
    </location>
</feature>
<evidence type="ECO:0000313" key="2">
    <source>
        <dbReference type="EMBL" id="CAH0023815.1"/>
    </source>
</evidence>
<evidence type="ECO:0000313" key="3">
    <source>
        <dbReference type="Proteomes" id="UP000696573"/>
    </source>
</evidence>
<dbReference type="AlphaFoldDB" id="A0A9N9YJS4"/>
<accession>A0A9N9YJS4</accession>
<name>A0A9N9YJS4_9HYPO</name>